<evidence type="ECO:0000256" key="1">
    <source>
        <dbReference type="ARBA" id="ARBA00009353"/>
    </source>
</evidence>
<protein>
    <submittedName>
        <fullName evidence="4">TIGR01777 family protein</fullName>
    </submittedName>
</protein>
<accession>A0A3G8Y5W7</accession>
<dbReference type="PANTHER" id="PTHR11092:SF0">
    <property type="entry name" value="EPIMERASE FAMILY PROTEIN SDR39U1"/>
    <property type="match status" value="1"/>
</dbReference>
<dbReference type="InterPro" id="IPR010099">
    <property type="entry name" value="SDR39U1"/>
</dbReference>
<gene>
    <name evidence="4" type="ORF">EIB74_10850</name>
</gene>
<dbReference type="Pfam" id="PF08338">
    <property type="entry name" value="DUF1731"/>
    <property type="match status" value="1"/>
</dbReference>
<dbReference type="InterPro" id="IPR036291">
    <property type="entry name" value="NAD(P)-bd_dom_sf"/>
</dbReference>
<organism evidence="4 5">
    <name type="scientific">Epilithonimonas vandammei</name>
    <dbReference type="NCBI Taxonomy" id="2487072"/>
    <lineage>
        <taxon>Bacteria</taxon>
        <taxon>Pseudomonadati</taxon>
        <taxon>Bacteroidota</taxon>
        <taxon>Flavobacteriia</taxon>
        <taxon>Flavobacteriales</taxon>
        <taxon>Weeksellaceae</taxon>
        <taxon>Chryseobacterium group</taxon>
        <taxon>Epilithonimonas</taxon>
    </lineage>
</organism>
<feature type="domain" description="DUF1731" evidence="3">
    <location>
        <begin position="257"/>
        <end position="303"/>
    </location>
</feature>
<reference evidence="5" key="1">
    <citation type="submission" date="2018-11" db="EMBL/GenBank/DDBJ databases">
        <title>Proposal to divide the Flavobacteriaceae and reorganize its genera based on Amino Acid Identity values calculated from whole genome sequences.</title>
        <authorList>
            <person name="Nicholson A.C."/>
            <person name="Gulvik C.A."/>
            <person name="Whitney A.M."/>
            <person name="Humrighouse B.W."/>
            <person name="Bell M."/>
            <person name="Holmes B."/>
            <person name="Steigerwalt A.B."/>
            <person name="Villarma A."/>
            <person name="Sheth M."/>
            <person name="Batra D."/>
            <person name="Pryor J."/>
            <person name="Bernardet J.-F."/>
            <person name="Hugo C."/>
            <person name="Kampfer P."/>
            <person name="Newman J.D."/>
            <person name="McQuiston J.R."/>
        </authorList>
    </citation>
    <scope>NUCLEOTIDE SEQUENCE [LARGE SCALE GENOMIC DNA]</scope>
    <source>
        <strain evidence="5">F5649</strain>
    </source>
</reference>
<dbReference type="AlphaFoldDB" id="A0A3G8Y5W7"/>
<dbReference type="OrthoDB" id="9801773at2"/>
<feature type="domain" description="NAD-dependent epimerase/dehydratase" evidence="2">
    <location>
        <begin position="9"/>
        <end position="228"/>
    </location>
</feature>
<sequence length="304" mass="34180">MKSESMKKILISGATGLVGKKLSQKLYERGYNVEILVRSKKEKTNFKSYLWDYKNNFLEEGALEQTYIFIHLAGASISNRWTDSYKKEIYASRIDSAQFIFDQMKAKIIHPEAVISSSAVGFYGQITSDHIFSENDIPGEDFLGNVCRDWEMKAIQFQNIGSRVVQVRTATVLSEKGGALEVLRKPVDYNMGAVLGNGKQYFPWIHIDDLVNIYLKAVEDASMNGAYNASAPEFVNNEIFTKKLASHLGKKIILPNVPKFIIRTMLGEMSVIALEGSRISADKIQNSGFKFAYKTLEEALSDVL</sequence>
<dbReference type="PANTHER" id="PTHR11092">
    <property type="entry name" value="SUGAR NUCLEOTIDE EPIMERASE RELATED"/>
    <property type="match status" value="1"/>
</dbReference>
<dbReference type="SUPFAM" id="SSF51735">
    <property type="entry name" value="NAD(P)-binding Rossmann-fold domains"/>
    <property type="match status" value="1"/>
</dbReference>
<name>A0A3G8Y5W7_9FLAO</name>
<dbReference type="Pfam" id="PF01370">
    <property type="entry name" value="Epimerase"/>
    <property type="match status" value="1"/>
</dbReference>
<comment type="similarity">
    <text evidence="1">Belongs to the NAD(P)-dependent epimerase/dehydratase family. SDR39U1 subfamily.</text>
</comment>
<dbReference type="InterPro" id="IPR013549">
    <property type="entry name" value="DUF1731"/>
</dbReference>
<dbReference type="EMBL" id="CP034161">
    <property type="protein sequence ID" value="AZI40430.1"/>
    <property type="molecule type" value="Genomic_DNA"/>
</dbReference>
<proteinExistence type="inferred from homology"/>
<evidence type="ECO:0000313" key="4">
    <source>
        <dbReference type="EMBL" id="AZI40430.1"/>
    </source>
</evidence>
<dbReference type="Proteomes" id="UP000281810">
    <property type="component" value="Chromosome"/>
</dbReference>
<dbReference type="NCBIfam" id="TIGR01777">
    <property type="entry name" value="yfcH"/>
    <property type="match status" value="1"/>
</dbReference>
<evidence type="ECO:0000259" key="2">
    <source>
        <dbReference type="Pfam" id="PF01370"/>
    </source>
</evidence>
<evidence type="ECO:0000313" key="5">
    <source>
        <dbReference type="Proteomes" id="UP000281810"/>
    </source>
</evidence>
<dbReference type="Gene3D" id="3.40.50.720">
    <property type="entry name" value="NAD(P)-binding Rossmann-like Domain"/>
    <property type="match status" value="1"/>
</dbReference>
<evidence type="ECO:0000259" key="3">
    <source>
        <dbReference type="Pfam" id="PF08338"/>
    </source>
</evidence>
<keyword evidence="5" id="KW-1185">Reference proteome</keyword>
<dbReference type="InterPro" id="IPR001509">
    <property type="entry name" value="Epimerase_deHydtase"/>
</dbReference>